<dbReference type="Pfam" id="PF09361">
    <property type="entry name" value="Phasin_2"/>
    <property type="match status" value="1"/>
</dbReference>
<keyword evidence="3" id="KW-1185">Reference proteome</keyword>
<reference evidence="3" key="1">
    <citation type="journal article" date="2019" name="Int. J. Syst. Evol. Microbiol.">
        <title>The Global Catalogue of Microorganisms (GCM) 10K type strain sequencing project: providing services to taxonomists for standard genome sequencing and annotation.</title>
        <authorList>
            <consortium name="The Broad Institute Genomics Platform"/>
            <consortium name="The Broad Institute Genome Sequencing Center for Infectious Disease"/>
            <person name="Wu L."/>
            <person name="Ma J."/>
        </authorList>
    </citation>
    <scope>NUCLEOTIDE SEQUENCE [LARGE SCALE GENOMIC DNA]</scope>
    <source>
        <strain evidence="3">NBRC 112502</strain>
    </source>
</reference>
<feature type="domain" description="Phasin" evidence="1">
    <location>
        <begin position="8"/>
        <end position="52"/>
    </location>
</feature>
<protein>
    <recommendedName>
        <fullName evidence="1">Phasin domain-containing protein</fullName>
    </recommendedName>
</protein>
<proteinExistence type="predicted"/>
<sequence>MGTSTNYPEEAVDLQTGFAKSSIEKAVSESNKLTDATVKLAEQAIAPLTARIALAVETFSKAK</sequence>
<evidence type="ECO:0000313" key="3">
    <source>
        <dbReference type="Proteomes" id="UP001156641"/>
    </source>
</evidence>
<evidence type="ECO:0000259" key="1">
    <source>
        <dbReference type="Pfam" id="PF09361"/>
    </source>
</evidence>
<dbReference type="RefSeq" id="WP_284258966.1">
    <property type="nucleotide sequence ID" value="NZ_BSOS01000079.1"/>
</dbReference>
<comment type="caution">
    <text evidence="2">The sequence shown here is derived from an EMBL/GenBank/DDBJ whole genome shotgun (WGS) entry which is preliminary data.</text>
</comment>
<dbReference type="InterPro" id="IPR018968">
    <property type="entry name" value="Phasin"/>
</dbReference>
<dbReference type="EMBL" id="BSOS01000079">
    <property type="protein sequence ID" value="GLR68123.1"/>
    <property type="molecule type" value="Genomic_DNA"/>
</dbReference>
<organism evidence="2 3">
    <name type="scientific">Acidocella aquatica</name>
    <dbReference type="NCBI Taxonomy" id="1922313"/>
    <lineage>
        <taxon>Bacteria</taxon>
        <taxon>Pseudomonadati</taxon>
        <taxon>Pseudomonadota</taxon>
        <taxon>Alphaproteobacteria</taxon>
        <taxon>Acetobacterales</taxon>
        <taxon>Acidocellaceae</taxon>
        <taxon>Acidocella</taxon>
    </lineage>
</organism>
<accession>A0ABQ6A936</accession>
<gene>
    <name evidence="2" type="ORF">GCM10010909_28040</name>
</gene>
<name>A0ABQ6A936_9PROT</name>
<evidence type="ECO:0000313" key="2">
    <source>
        <dbReference type="EMBL" id="GLR68123.1"/>
    </source>
</evidence>
<dbReference type="Proteomes" id="UP001156641">
    <property type="component" value="Unassembled WGS sequence"/>
</dbReference>